<gene>
    <name evidence="1" type="ORF">INT45_000225</name>
</gene>
<evidence type="ECO:0000313" key="2">
    <source>
        <dbReference type="Proteomes" id="UP000646827"/>
    </source>
</evidence>
<dbReference type="EMBL" id="JAEPRB010000113">
    <property type="protein sequence ID" value="KAG2221312.1"/>
    <property type="molecule type" value="Genomic_DNA"/>
</dbReference>
<proteinExistence type="predicted"/>
<dbReference type="AlphaFoldDB" id="A0A8H7S1T6"/>
<reference evidence="1 2" key="1">
    <citation type="submission" date="2020-12" db="EMBL/GenBank/DDBJ databases">
        <title>Metabolic potential, ecology and presence of endohyphal bacteria is reflected in genomic diversity of Mucoromycotina.</title>
        <authorList>
            <person name="Muszewska A."/>
            <person name="Okrasinska A."/>
            <person name="Steczkiewicz K."/>
            <person name="Drgas O."/>
            <person name="Orlowska M."/>
            <person name="Perlinska-Lenart U."/>
            <person name="Aleksandrzak-Piekarczyk T."/>
            <person name="Szatraj K."/>
            <person name="Zielenkiewicz U."/>
            <person name="Pilsyk S."/>
            <person name="Malc E."/>
            <person name="Mieczkowski P."/>
            <person name="Kruszewska J.S."/>
            <person name="Biernat P."/>
            <person name="Pawlowska J."/>
        </authorList>
    </citation>
    <scope>NUCLEOTIDE SEQUENCE [LARGE SCALE GENOMIC DNA]</scope>
    <source>
        <strain evidence="1 2">CBS 142.35</strain>
    </source>
</reference>
<evidence type="ECO:0000313" key="1">
    <source>
        <dbReference type="EMBL" id="KAG2221312.1"/>
    </source>
</evidence>
<name>A0A8H7S1T6_9FUNG</name>
<protein>
    <submittedName>
        <fullName evidence="1">Uncharacterized protein</fullName>
    </submittedName>
</protein>
<comment type="caution">
    <text evidence="1">The sequence shown here is derived from an EMBL/GenBank/DDBJ whole genome shotgun (WGS) entry which is preliminary data.</text>
</comment>
<accession>A0A8H7S1T6</accession>
<keyword evidence="2" id="KW-1185">Reference proteome</keyword>
<dbReference type="OrthoDB" id="5543560at2759"/>
<organism evidence="1 2">
    <name type="scientific">Circinella minor</name>
    <dbReference type="NCBI Taxonomy" id="1195481"/>
    <lineage>
        <taxon>Eukaryota</taxon>
        <taxon>Fungi</taxon>
        <taxon>Fungi incertae sedis</taxon>
        <taxon>Mucoromycota</taxon>
        <taxon>Mucoromycotina</taxon>
        <taxon>Mucoromycetes</taxon>
        <taxon>Mucorales</taxon>
        <taxon>Lichtheimiaceae</taxon>
        <taxon>Circinella</taxon>
    </lineage>
</organism>
<dbReference type="Proteomes" id="UP000646827">
    <property type="component" value="Unassembled WGS sequence"/>
</dbReference>
<sequence>MVIGILSYSKISNHKNICFGDLATKTIHEDGSMNDEFESDDEDGDDAQQHIINDNNFAIDNVLQLDRFKELRIECYDIGSTGLSRLFHGYASLSNNNISANIIQLDFVHRTSFSKNPIIAILSNKTL</sequence>